<protein>
    <submittedName>
        <fullName evidence="2">Uncharacterized protein</fullName>
    </submittedName>
</protein>
<sequence length="81" mass="9020">GHDSNRPSATGRLRRSPRVFCQAESPPSARSVHGHSRISPKITRSRGPRRVVVRWSVTPACHDGETCNSPIYLPSMERSRS</sequence>
<reference evidence="2" key="1">
    <citation type="submission" date="2023-10" db="EMBL/GenBank/DDBJ databases">
        <title>Genome assembly of Pristionchus species.</title>
        <authorList>
            <person name="Yoshida K."/>
            <person name="Sommer R.J."/>
        </authorList>
    </citation>
    <scope>NUCLEOTIDE SEQUENCE</scope>
    <source>
        <strain evidence="2">RS0144</strain>
    </source>
</reference>
<dbReference type="EMBL" id="BTSX01000006">
    <property type="protein sequence ID" value="GMT02787.1"/>
    <property type="molecule type" value="Genomic_DNA"/>
</dbReference>
<comment type="caution">
    <text evidence="2">The sequence shown here is derived from an EMBL/GenBank/DDBJ whole genome shotgun (WGS) entry which is preliminary data.</text>
</comment>
<gene>
    <name evidence="2" type="ORF">PENTCL1PPCAC_24961</name>
</gene>
<feature type="compositionally biased region" description="Basic residues" evidence="1">
    <location>
        <begin position="32"/>
        <end position="48"/>
    </location>
</feature>
<evidence type="ECO:0000313" key="3">
    <source>
        <dbReference type="Proteomes" id="UP001432027"/>
    </source>
</evidence>
<feature type="region of interest" description="Disordered" evidence="1">
    <location>
        <begin position="1"/>
        <end position="48"/>
    </location>
</feature>
<accession>A0AAV5U8R1</accession>
<feature type="non-terminal residue" evidence="2">
    <location>
        <position position="1"/>
    </location>
</feature>
<evidence type="ECO:0000313" key="2">
    <source>
        <dbReference type="EMBL" id="GMT02787.1"/>
    </source>
</evidence>
<dbReference type="Proteomes" id="UP001432027">
    <property type="component" value="Unassembled WGS sequence"/>
</dbReference>
<evidence type="ECO:0000256" key="1">
    <source>
        <dbReference type="SAM" id="MobiDB-lite"/>
    </source>
</evidence>
<name>A0AAV5U8R1_9BILA</name>
<proteinExistence type="predicted"/>
<keyword evidence="3" id="KW-1185">Reference proteome</keyword>
<dbReference type="AlphaFoldDB" id="A0AAV5U8R1"/>
<organism evidence="2 3">
    <name type="scientific">Pristionchus entomophagus</name>
    <dbReference type="NCBI Taxonomy" id="358040"/>
    <lineage>
        <taxon>Eukaryota</taxon>
        <taxon>Metazoa</taxon>
        <taxon>Ecdysozoa</taxon>
        <taxon>Nematoda</taxon>
        <taxon>Chromadorea</taxon>
        <taxon>Rhabditida</taxon>
        <taxon>Rhabditina</taxon>
        <taxon>Diplogasteromorpha</taxon>
        <taxon>Diplogasteroidea</taxon>
        <taxon>Neodiplogasteridae</taxon>
        <taxon>Pristionchus</taxon>
    </lineage>
</organism>